<dbReference type="PANTHER" id="PTHR24064">
    <property type="entry name" value="SOLUTE CARRIER FAMILY 22 MEMBER"/>
    <property type="match status" value="1"/>
</dbReference>
<dbReference type="AlphaFoldDB" id="A0AAN8J4S5"/>
<feature type="domain" description="Major facilitator superfamily (MFS) profile" evidence="6">
    <location>
        <begin position="1"/>
        <end position="120"/>
    </location>
</feature>
<evidence type="ECO:0000256" key="5">
    <source>
        <dbReference type="SAM" id="Phobius"/>
    </source>
</evidence>
<dbReference type="GO" id="GO:0016020">
    <property type="term" value="C:membrane"/>
    <property type="evidence" value="ECO:0007669"/>
    <property type="project" value="UniProtKB-SubCell"/>
</dbReference>
<dbReference type="InterPro" id="IPR036259">
    <property type="entry name" value="MFS_trans_sf"/>
</dbReference>
<evidence type="ECO:0000313" key="8">
    <source>
        <dbReference type="Proteomes" id="UP001347796"/>
    </source>
</evidence>
<keyword evidence="2 5" id="KW-0812">Transmembrane</keyword>
<comment type="subcellular location">
    <subcellularLocation>
        <location evidence="1">Membrane</location>
        <topology evidence="1">Multi-pass membrane protein</topology>
    </subcellularLocation>
</comment>
<evidence type="ECO:0000313" key="7">
    <source>
        <dbReference type="EMBL" id="KAK6169537.1"/>
    </source>
</evidence>
<dbReference type="GO" id="GO:0022857">
    <property type="term" value="F:transmembrane transporter activity"/>
    <property type="evidence" value="ECO:0007669"/>
    <property type="project" value="InterPro"/>
</dbReference>
<dbReference type="Proteomes" id="UP001347796">
    <property type="component" value="Unassembled WGS sequence"/>
</dbReference>
<dbReference type="InterPro" id="IPR020846">
    <property type="entry name" value="MFS_dom"/>
</dbReference>
<keyword evidence="3 5" id="KW-1133">Transmembrane helix</keyword>
<name>A0AAN8J4S5_PATCE</name>
<dbReference type="EMBL" id="JAZGQO010000015">
    <property type="protein sequence ID" value="KAK6169537.1"/>
    <property type="molecule type" value="Genomic_DNA"/>
</dbReference>
<gene>
    <name evidence="7" type="ORF">SNE40_020575</name>
</gene>
<evidence type="ECO:0000256" key="1">
    <source>
        <dbReference type="ARBA" id="ARBA00004141"/>
    </source>
</evidence>
<proteinExistence type="predicted"/>
<accession>A0AAN8J4S5</accession>
<evidence type="ECO:0000256" key="3">
    <source>
        <dbReference type="ARBA" id="ARBA00022989"/>
    </source>
</evidence>
<comment type="caution">
    <text evidence="7">The sequence shown here is derived from an EMBL/GenBank/DDBJ whole genome shotgun (WGS) entry which is preliminary data.</text>
</comment>
<evidence type="ECO:0000256" key="4">
    <source>
        <dbReference type="ARBA" id="ARBA00023136"/>
    </source>
</evidence>
<dbReference type="Pfam" id="PF00083">
    <property type="entry name" value="Sugar_tr"/>
    <property type="match status" value="1"/>
</dbReference>
<dbReference type="Gene3D" id="1.20.1250.20">
    <property type="entry name" value="MFS general substrate transporter like domains"/>
    <property type="match status" value="1"/>
</dbReference>
<evidence type="ECO:0000259" key="6">
    <source>
        <dbReference type="PROSITE" id="PS50850"/>
    </source>
</evidence>
<sequence length="120" mass="13024">MIDVNATRIRCNRWVYDTSTFKDTFITEQNMICDDALFRSHANMITMAGLLVGAFGFGILSDVIGRKLGLLASVSLHIVGAIATSLPPNFTVFAICRFFTGASTAGTFMSAFVLGETILF</sequence>
<dbReference type="PROSITE" id="PS50850">
    <property type="entry name" value="MFS"/>
    <property type="match status" value="1"/>
</dbReference>
<feature type="transmembrane region" description="Helical" evidence="5">
    <location>
        <begin position="44"/>
        <end position="61"/>
    </location>
</feature>
<reference evidence="7 8" key="1">
    <citation type="submission" date="2024-01" db="EMBL/GenBank/DDBJ databases">
        <title>The genome of the rayed Mediterranean limpet Patella caerulea (Linnaeus, 1758).</title>
        <authorList>
            <person name="Anh-Thu Weber A."/>
            <person name="Halstead-Nussloch G."/>
        </authorList>
    </citation>
    <scope>NUCLEOTIDE SEQUENCE [LARGE SCALE GENOMIC DNA]</scope>
    <source>
        <strain evidence="7">AATW-2023a</strain>
        <tissue evidence="7">Whole specimen</tissue>
    </source>
</reference>
<keyword evidence="8" id="KW-1185">Reference proteome</keyword>
<dbReference type="SUPFAM" id="SSF103473">
    <property type="entry name" value="MFS general substrate transporter"/>
    <property type="match status" value="1"/>
</dbReference>
<evidence type="ECO:0000256" key="2">
    <source>
        <dbReference type="ARBA" id="ARBA00022692"/>
    </source>
</evidence>
<organism evidence="7 8">
    <name type="scientific">Patella caerulea</name>
    <name type="common">Rayed Mediterranean limpet</name>
    <dbReference type="NCBI Taxonomy" id="87958"/>
    <lineage>
        <taxon>Eukaryota</taxon>
        <taxon>Metazoa</taxon>
        <taxon>Spiralia</taxon>
        <taxon>Lophotrochozoa</taxon>
        <taxon>Mollusca</taxon>
        <taxon>Gastropoda</taxon>
        <taxon>Patellogastropoda</taxon>
        <taxon>Patelloidea</taxon>
        <taxon>Patellidae</taxon>
        <taxon>Patella</taxon>
    </lineage>
</organism>
<protein>
    <recommendedName>
        <fullName evidence="6">Major facilitator superfamily (MFS) profile domain-containing protein</fullName>
    </recommendedName>
</protein>
<feature type="transmembrane region" description="Helical" evidence="5">
    <location>
        <begin position="68"/>
        <end position="86"/>
    </location>
</feature>
<dbReference type="InterPro" id="IPR005828">
    <property type="entry name" value="MFS_sugar_transport-like"/>
</dbReference>
<keyword evidence="4 5" id="KW-0472">Membrane</keyword>